<name>A0AAW2ZJR8_9EUKA</name>
<feature type="transmembrane region" description="Helical" evidence="1">
    <location>
        <begin position="68"/>
        <end position="89"/>
    </location>
</feature>
<gene>
    <name evidence="2" type="ORF">AKO1_013476</name>
</gene>
<evidence type="ECO:0000256" key="1">
    <source>
        <dbReference type="SAM" id="Phobius"/>
    </source>
</evidence>
<evidence type="ECO:0008006" key="4">
    <source>
        <dbReference type="Google" id="ProtNLM"/>
    </source>
</evidence>
<feature type="transmembrane region" description="Helical" evidence="1">
    <location>
        <begin position="332"/>
        <end position="353"/>
    </location>
</feature>
<evidence type="ECO:0000313" key="3">
    <source>
        <dbReference type="Proteomes" id="UP001431209"/>
    </source>
</evidence>
<feature type="transmembrane region" description="Helical" evidence="1">
    <location>
        <begin position="24"/>
        <end position="43"/>
    </location>
</feature>
<accession>A0AAW2ZJR8</accession>
<dbReference type="EMBL" id="JAOPGA020001508">
    <property type="protein sequence ID" value="KAL0489045.1"/>
    <property type="molecule type" value="Genomic_DNA"/>
</dbReference>
<feature type="transmembrane region" description="Helical" evidence="1">
    <location>
        <begin position="365"/>
        <end position="386"/>
    </location>
</feature>
<reference evidence="2 3" key="1">
    <citation type="submission" date="2024-03" db="EMBL/GenBank/DDBJ databases">
        <title>The Acrasis kona genome and developmental transcriptomes reveal deep origins of eukaryotic multicellular pathways.</title>
        <authorList>
            <person name="Sheikh S."/>
            <person name="Fu C.-J."/>
            <person name="Brown M.W."/>
            <person name="Baldauf S.L."/>
        </authorList>
    </citation>
    <scope>NUCLEOTIDE SEQUENCE [LARGE SCALE GENOMIC DNA]</scope>
    <source>
        <strain evidence="2 3">ATCC MYA-3509</strain>
    </source>
</reference>
<dbReference type="Proteomes" id="UP001431209">
    <property type="component" value="Unassembled WGS sequence"/>
</dbReference>
<keyword evidence="1" id="KW-0472">Membrane</keyword>
<feature type="transmembrane region" description="Helical" evidence="1">
    <location>
        <begin position="304"/>
        <end position="320"/>
    </location>
</feature>
<protein>
    <recommendedName>
        <fullName evidence="4">Gustatory receptor</fullName>
    </recommendedName>
</protein>
<keyword evidence="1" id="KW-1133">Transmembrane helix</keyword>
<comment type="caution">
    <text evidence="2">The sequence shown here is derived from an EMBL/GenBank/DDBJ whole genome shotgun (WGS) entry which is preliminary data.</text>
</comment>
<feature type="transmembrane region" description="Helical" evidence="1">
    <location>
        <begin position="101"/>
        <end position="121"/>
    </location>
</feature>
<dbReference type="AlphaFoldDB" id="A0AAW2ZJR8"/>
<feature type="transmembrane region" description="Helical" evidence="1">
    <location>
        <begin position="229"/>
        <end position="252"/>
    </location>
</feature>
<keyword evidence="1" id="KW-0812">Transmembrane</keyword>
<sequence>MQKEWPEKYLPLKEEVKDMINKRYGYFLILLLCVAVNFVLFIIKLGNDFNRDKFVKVRIAEYGKVDKFVRIVCSVFFTLCSTGLCVLYINQAISSNRDYRLGLWYTSVSLFAIFLFFNLVYMNAYVHKAVGGYLEKYVCKNKNTDPESPRGCKYYELSSDMSDSSVEEIVNKIEEDKNGKLVFRPWVYYMFLIGNYFIRSLWMVTLSILAWSCGYVISRLIECTVVNGLINTQMITTYSFFITLLSVFYNFYDDIEKPYMKLKNAIVRERGSLGFDRILPYRRWISGVDIAEIRDNMTVAKDTAYAYLIPMTWTVFFRISKLMRVGEATSRSFLQMVFVIFILCVVYFANLIYNTRLALSLSGNSTLLAIVVSTVLPLISTIFTNLTQRESGTDNLYTSRLGNCLRLLERQEENRNKIEFKAGNIPFKWIPFKYIALSTVGESKKEVMDPLYEYDDATNTAKALNDDIANHKKNN</sequence>
<organism evidence="2 3">
    <name type="scientific">Acrasis kona</name>
    <dbReference type="NCBI Taxonomy" id="1008807"/>
    <lineage>
        <taxon>Eukaryota</taxon>
        <taxon>Discoba</taxon>
        <taxon>Heterolobosea</taxon>
        <taxon>Tetramitia</taxon>
        <taxon>Eutetramitia</taxon>
        <taxon>Acrasidae</taxon>
        <taxon>Acrasis</taxon>
    </lineage>
</organism>
<proteinExistence type="predicted"/>
<feature type="transmembrane region" description="Helical" evidence="1">
    <location>
        <begin position="186"/>
        <end position="217"/>
    </location>
</feature>
<keyword evidence="3" id="KW-1185">Reference proteome</keyword>
<evidence type="ECO:0000313" key="2">
    <source>
        <dbReference type="EMBL" id="KAL0489045.1"/>
    </source>
</evidence>